<dbReference type="SUPFAM" id="SSF51735">
    <property type="entry name" value="NAD(P)-binding Rossmann-fold domains"/>
    <property type="match status" value="1"/>
</dbReference>
<proteinExistence type="predicted"/>
<comment type="caution">
    <text evidence="2">The sequence shown here is derived from an EMBL/GenBank/DDBJ whole genome shotgun (WGS) entry which is preliminary data.</text>
</comment>
<sequence>MTRNVAVFGATNSTGIEVISQLLAQTYQVTALVRSLSKLPNDVTSSSNLRLVEDDVQLAQDVDSTITESTDVMVVILSVTTEDGRVCSKGQHMVQDIAQGKAVQRLIIVSCDAVDNANTPTQSNDTDIELSAIADIARQEEMVKEGTIPWTILRPGGLTDESHTGQYCLVVSPTPGTISRADLADGIIRLIESNEHLYQVVRIIY</sequence>
<dbReference type="Gene3D" id="3.40.50.720">
    <property type="entry name" value="NAD(P)-binding Rossmann-like Domain"/>
    <property type="match status" value="1"/>
</dbReference>
<feature type="domain" description="NAD(P)-binding" evidence="1">
    <location>
        <begin position="9"/>
        <end position="192"/>
    </location>
</feature>
<evidence type="ECO:0000259" key="1">
    <source>
        <dbReference type="Pfam" id="PF13460"/>
    </source>
</evidence>
<dbReference type="InterPro" id="IPR016040">
    <property type="entry name" value="NAD(P)-bd_dom"/>
</dbReference>
<name>A0A261XXD1_9FUNG</name>
<keyword evidence="3" id="KW-1185">Reference proteome</keyword>
<dbReference type="OrthoDB" id="63935at2759"/>
<dbReference type="InterPro" id="IPR036291">
    <property type="entry name" value="NAD(P)-bd_dom_sf"/>
</dbReference>
<evidence type="ECO:0000313" key="2">
    <source>
        <dbReference type="EMBL" id="OZJ03029.1"/>
    </source>
</evidence>
<dbReference type="PANTHER" id="PTHR15020:SF50">
    <property type="entry name" value="UPF0659 PROTEIN YMR090W"/>
    <property type="match status" value="1"/>
</dbReference>
<dbReference type="Pfam" id="PF13460">
    <property type="entry name" value="NAD_binding_10"/>
    <property type="match status" value="1"/>
</dbReference>
<protein>
    <recommendedName>
        <fullName evidence="1">NAD(P)-binding domain-containing protein</fullName>
    </recommendedName>
</protein>
<gene>
    <name evidence="2" type="ORF">BZG36_03268</name>
</gene>
<dbReference type="Proteomes" id="UP000242875">
    <property type="component" value="Unassembled WGS sequence"/>
</dbReference>
<reference evidence="2 3" key="1">
    <citation type="journal article" date="2017" name="Mycologia">
        <title>Bifiguratus adelaidae, gen. et sp. nov., a new member of Mucoromycotina in endophytic and soil-dwelling habitats.</title>
        <authorList>
            <person name="Torres-Cruz T.J."/>
            <person name="Billingsley Tobias T.L."/>
            <person name="Almatruk M."/>
            <person name="Hesse C."/>
            <person name="Kuske C.R."/>
            <person name="Desiro A."/>
            <person name="Benucci G.M."/>
            <person name="Bonito G."/>
            <person name="Stajich J.E."/>
            <person name="Dunlap C."/>
            <person name="Arnold A.E."/>
            <person name="Porras-Alfaro A."/>
        </authorList>
    </citation>
    <scope>NUCLEOTIDE SEQUENCE [LARGE SCALE GENOMIC DNA]</scope>
    <source>
        <strain evidence="2 3">AZ0501</strain>
    </source>
</reference>
<accession>A0A261XXD1</accession>
<dbReference type="PANTHER" id="PTHR15020">
    <property type="entry name" value="FLAVIN REDUCTASE-RELATED"/>
    <property type="match status" value="1"/>
</dbReference>
<organism evidence="2 3">
    <name type="scientific">Bifiguratus adelaidae</name>
    <dbReference type="NCBI Taxonomy" id="1938954"/>
    <lineage>
        <taxon>Eukaryota</taxon>
        <taxon>Fungi</taxon>
        <taxon>Fungi incertae sedis</taxon>
        <taxon>Mucoromycota</taxon>
        <taxon>Mucoromycotina</taxon>
        <taxon>Endogonomycetes</taxon>
        <taxon>Endogonales</taxon>
        <taxon>Endogonales incertae sedis</taxon>
        <taxon>Bifiguratus</taxon>
    </lineage>
</organism>
<evidence type="ECO:0000313" key="3">
    <source>
        <dbReference type="Proteomes" id="UP000242875"/>
    </source>
</evidence>
<dbReference type="AlphaFoldDB" id="A0A261XXD1"/>
<dbReference type="EMBL" id="MVBO01000109">
    <property type="protein sequence ID" value="OZJ03029.1"/>
    <property type="molecule type" value="Genomic_DNA"/>
</dbReference>